<gene>
    <name evidence="1" type="ORF">SG0102_24710</name>
</gene>
<name>A0A3G9J8L7_9FIRM</name>
<keyword evidence="2" id="KW-1185">Reference proteome</keyword>
<sequence length="206" mass="23654">MRTLKNELITLITDLVCVLVEVTKKNDPLLSRFSAAAHECLALMVTIKKNCDQAEDKMKNLCMTAYAHMKAILFHESAKSLAQEKEFQAMVKHHYLRRVKKCANHHYSPQEITQLIASANQYCGLIETSDEYSSLKVMISMLESYNKLTYTNISYDLIVQIIALFEGLKTQTIPILDLSGNLYLIHYLYALHSEALEAYTDWYLHP</sequence>
<dbReference type="Proteomes" id="UP000268059">
    <property type="component" value="Chromosome"/>
</dbReference>
<dbReference type="RefSeq" id="WP_125120253.1">
    <property type="nucleotide sequence ID" value="NZ_AP019309.1"/>
</dbReference>
<dbReference type="InParanoid" id="A0A3G9J8L7"/>
<dbReference type="KEGG" id="ebm:SG0102_24710"/>
<accession>A0A3G9J8L7</accession>
<proteinExistence type="predicted"/>
<protein>
    <submittedName>
        <fullName evidence="1">Uncharacterized protein</fullName>
    </submittedName>
</protein>
<organism evidence="1 2">
    <name type="scientific">Intestinibaculum porci</name>
    <dbReference type="NCBI Taxonomy" id="2487118"/>
    <lineage>
        <taxon>Bacteria</taxon>
        <taxon>Bacillati</taxon>
        <taxon>Bacillota</taxon>
        <taxon>Erysipelotrichia</taxon>
        <taxon>Erysipelotrichales</taxon>
        <taxon>Erysipelotrichaceae</taxon>
        <taxon>Intestinibaculum</taxon>
    </lineage>
</organism>
<dbReference type="EMBL" id="AP019309">
    <property type="protein sequence ID" value="BBH27537.1"/>
    <property type="molecule type" value="Genomic_DNA"/>
</dbReference>
<evidence type="ECO:0000313" key="2">
    <source>
        <dbReference type="Proteomes" id="UP000268059"/>
    </source>
</evidence>
<evidence type="ECO:0000313" key="1">
    <source>
        <dbReference type="EMBL" id="BBH27537.1"/>
    </source>
</evidence>
<reference evidence="1 2" key="1">
    <citation type="submission" date="2018-11" db="EMBL/GenBank/DDBJ databases">
        <title>Novel Erysipelotrichaceae bacterium isolated from small intestine of a swine.</title>
        <authorList>
            <person name="Kim J.S."/>
            <person name="Choe H."/>
            <person name="Lee Y.R."/>
            <person name="Kim K.M."/>
            <person name="Park D.S."/>
        </authorList>
    </citation>
    <scope>NUCLEOTIDE SEQUENCE [LARGE SCALE GENOMIC DNA]</scope>
    <source>
        <strain evidence="1 2">SG0102</strain>
    </source>
</reference>
<dbReference type="AlphaFoldDB" id="A0A3G9J8L7"/>